<dbReference type="STRING" id="1007099.SAMN05216287_4110"/>
<dbReference type="OrthoDB" id="9801669at2"/>
<proteinExistence type="predicted"/>
<dbReference type="GO" id="GO:0005737">
    <property type="term" value="C:cytoplasm"/>
    <property type="evidence" value="ECO:0007669"/>
    <property type="project" value="TreeGrafter"/>
</dbReference>
<name>A0A1H3FP88_9PSED</name>
<dbReference type="PROSITE" id="PS51186">
    <property type="entry name" value="GNAT"/>
    <property type="match status" value="1"/>
</dbReference>
<dbReference type="GO" id="GO:0008999">
    <property type="term" value="F:protein-N-terminal-alanine acetyltransferase activity"/>
    <property type="evidence" value="ECO:0007669"/>
    <property type="project" value="TreeGrafter"/>
</dbReference>
<keyword evidence="2" id="KW-0808">Transferase</keyword>
<evidence type="ECO:0000313" key="2">
    <source>
        <dbReference type="EMBL" id="SDX92617.1"/>
    </source>
</evidence>
<dbReference type="InterPro" id="IPR016181">
    <property type="entry name" value="Acyl_CoA_acyltransferase"/>
</dbReference>
<feature type="domain" description="N-acetyltransferase" evidence="1">
    <location>
        <begin position="22"/>
        <end position="166"/>
    </location>
</feature>
<dbReference type="Proteomes" id="UP000243778">
    <property type="component" value="Unassembled WGS sequence"/>
</dbReference>
<dbReference type="PANTHER" id="PTHR43792">
    <property type="entry name" value="GNAT FAMILY, PUTATIVE (AFU_ORTHOLOGUE AFUA_3G00765)-RELATED-RELATED"/>
    <property type="match status" value="1"/>
</dbReference>
<dbReference type="Gene3D" id="3.40.630.30">
    <property type="match status" value="1"/>
</dbReference>
<reference evidence="3" key="1">
    <citation type="submission" date="2016-10" db="EMBL/GenBank/DDBJ databases">
        <authorList>
            <person name="Varghese N."/>
            <person name="Submissions S."/>
        </authorList>
    </citation>
    <scope>NUCLEOTIDE SEQUENCE [LARGE SCALE GENOMIC DNA]</scope>
    <source>
        <strain evidence="3">NRRL B-59562</strain>
    </source>
</reference>
<keyword evidence="3" id="KW-1185">Reference proteome</keyword>
<dbReference type="Pfam" id="PF13302">
    <property type="entry name" value="Acetyltransf_3"/>
    <property type="match status" value="1"/>
</dbReference>
<sequence>MFPTFTTARFLLREIDQRDIDAVFRGLSNPDVIRYYGVSYRSLDETQTQMDWYRDLQEQQSGLWWGIAFREAPEQLIGACGFNDWSPSHRRIELGYWLMPEHWRCGVMSECLPPILRHAFDDMRIHRIEAVVDTDNLASRCLLERIGFRHEGTRRDGELKDERFIDTEHYGLLSSDPWS</sequence>
<dbReference type="InterPro" id="IPR000182">
    <property type="entry name" value="GNAT_dom"/>
</dbReference>
<dbReference type="EMBL" id="FNNU01000008">
    <property type="protein sequence ID" value="SDX92617.1"/>
    <property type="molecule type" value="Genomic_DNA"/>
</dbReference>
<dbReference type="SUPFAM" id="SSF55729">
    <property type="entry name" value="Acyl-CoA N-acyltransferases (Nat)"/>
    <property type="match status" value="1"/>
</dbReference>
<dbReference type="AlphaFoldDB" id="A0A1H3FP88"/>
<organism evidence="2 3">
    <name type="scientific">Pseudomonas kuykendallii</name>
    <dbReference type="NCBI Taxonomy" id="1007099"/>
    <lineage>
        <taxon>Bacteria</taxon>
        <taxon>Pseudomonadati</taxon>
        <taxon>Pseudomonadota</taxon>
        <taxon>Gammaproteobacteria</taxon>
        <taxon>Pseudomonadales</taxon>
        <taxon>Pseudomonadaceae</taxon>
        <taxon>Pseudomonas</taxon>
    </lineage>
</organism>
<dbReference type="RefSeq" id="WP_090231517.1">
    <property type="nucleotide sequence ID" value="NZ_FNNU01000008.1"/>
</dbReference>
<gene>
    <name evidence="2" type="ORF">SAMN05216287_4110</name>
</gene>
<dbReference type="InterPro" id="IPR051531">
    <property type="entry name" value="N-acetyltransferase"/>
</dbReference>
<evidence type="ECO:0000313" key="3">
    <source>
        <dbReference type="Proteomes" id="UP000243778"/>
    </source>
</evidence>
<accession>A0A1H3FP88</accession>
<protein>
    <submittedName>
        <fullName evidence="2">Ribosomal-protein-alanine N-acetyltransferase</fullName>
    </submittedName>
</protein>
<evidence type="ECO:0000259" key="1">
    <source>
        <dbReference type="PROSITE" id="PS51186"/>
    </source>
</evidence>
<dbReference type="PANTHER" id="PTHR43792:SF9">
    <property type="entry name" value="RIBOSOMAL-PROTEIN-ALANINE ACETYLTRANSFERASE"/>
    <property type="match status" value="1"/>
</dbReference>